<dbReference type="EMBL" id="BARS01039245">
    <property type="protein sequence ID" value="GAG16729.1"/>
    <property type="molecule type" value="Genomic_DNA"/>
</dbReference>
<name>X0VES2_9ZZZZ</name>
<comment type="caution">
    <text evidence="1">The sequence shown here is derived from an EMBL/GenBank/DDBJ whole genome shotgun (WGS) entry which is preliminary data.</text>
</comment>
<accession>X0VES2</accession>
<evidence type="ECO:0000313" key="1">
    <source>
        <dbReference type="EMBL" id="GAG16729.1"/>
    </source>
</evidence>
<reference evidence="1" key="1">
    <citation type="journal article" date="2014" name="Front. Microbiol.">
        <title>High frequency of phylogenetically diverse reductive dehalogenase-homologous genes in deep subseafloor sedimentary metagenomes.</title>
        <authorList>
            <person name="Kawai M."/>
            <person name="Futagami T."/>
            <person name="Toyoda A."/>
            <person name="Takaki Y."/>
            <person name="Nishi S."/>
            <person name="Hori S."/>
            <person name="Arai W."/>
            <person name="Tsubouchi T."/>
            <person name="Morono Y."/>
            <person name="Uchiyama I."/>
            <person name="Ito T."/>
            <person name="Fujiyama A."/>
            <person name="Inagaki F."/>
            <person name="Takami H."/>
        </authorList>
    </citation>
    <scope>NUCLEOTIDE SEQUENCE</scope>
    <source>
        <strain evidence="1">Expedition CK06-06</strain>
    </source>
</reference>
<gene>
    <name evidence="1" type="ORF">S01H1_59949</name>
</gene>
<organism evidence="1">
    <name type="scientific">marine sediment metagenome</name>
    <dbReference type="NCBI Taxonomy" id="412755"/>
    <lineage>
        <taxon>unclassified sequences</taxon>
        <taxon>metagenomes</taxon>
        <taxon>ecological metagenomes</taxon>
    </lineage>
</organism>
<dbReference type="AlphaFoldDB" id="X0VES2"/>
<feature type="non-terminal residue" evidence="1">
    <location>
        <position position="1"/>
    </location>
</feature>
<protein>
    <submittedName>
        <fullName evidence="1">Uncharacterized protein</fullName>
    </submittedName>
</protein>
<sequence length="41" mass="4415">IDFNGGGLSFFKERYDFTLTAGDNLDLLASYSSSADSGSKF</sequence>
<proteinExistence type="predicted"/>